<name>A0A493SUG3_ANAPP</name>
<organism evidence="1 2">
    <name type="scientific">Anas platyrhynchos platyrhynchos</name>
    <name type="common">Northern mallard</name>
    <dbReference type="NCBI Taxonomy" id="8840"/>
    <lineage>
        <taxon>Eukaryota</taxon>
        <taxon>Metazoa</taxon>
        <taxon>Chordata</taxon>
        <taxon>Craniata</taxon>
        <taxon>Vertebrata</taxon>
        <taxon>Euteleostomi</taxon>
        <taxon>Archelosauria</taxon>
        <taxon>Archosauria</taxon>
        <taxon>Dinosauria</taxon>
        <taxon>Saurischia</taxon>
        <taxon>Theropoda</taxon>
        <taxon>Coelurosauria</taxon>
        <taxon>Aves</taxon>
        <taxon>Neognathae</taxon>
        <taxon>Galloanserae</taxon>
        <taxon>Anseriformes</taxon>
        <taxon>Anatidae</taxon>
        <taxon>Anatinae</taxon>
        <taxon>Anas</taxon>
    </lineage>
</organism>
<sequence>VFFFLSTEVAELEANLPCTCKVNFPDPNKLHYFQLTVIPGSGWCAYLSRILQGIPTEPVFCLACHEMPNVSKHG</sequence>
<reference evidence="1 2" key="1">
    <citation type="submission" date="2017-10" db="EMBL/GenBank/DDBJ databases">
        <title>A new Pekin duck reference genome.</title>
        <authorList>
            <person name="Hou Z.-C."/>
            <person name="Zhou Z.-K."/>
            <person name="Zhu F."/>
            <person name="Hou S.-S."/>
        </authorList>
    </citation>
    <scope>NUCLEOTIDE SEQUENCE [LARGE SCALE GENOMIC DNA]</scope>
</reference>
<proteinExistence type="predicted"/>
<dbReference type="GeneTree" id="ENSGT01030000235142"/>
<dbReference type="AlphaFoldDB" id="A0A493SUG3"/>
<keyword evidence="2" id="KW-1185">Reference proteome</keyword>
<protein>
    <submittedName>
        <fullName evidence="1">Uncharacterized protein</fullName>
    </submittedName>
</protein>
<reference evidence="1" key="2">
    <citation type="submission" date="2025-08" db="UniProtKB">
        <authorList>
            <consortium name="Ensembl"/>
        </authorList>
    </citation>
    <scope>IDENTIFICATION</scope>
</reference>
<evidence type="ECO:0000313" key="2">
    <source>
        <dbReference type="Proteomes" id="UP000016666"/>
    </source>
</evidence>
<dbReference type="Ensembl" id="ENSAPLT00000025673.1">
    <property type="protein sequence ID" value="ENSAPLP00000017125.1"/>
    <property type="gene ID" value="ENSAPLG00000004341.2"/>
</dbReference>
<accession>A0A493SUG3</accession>
<evidence type="ECO:0000313" key="1">
    <source>
        <dbReference type="Ensembl" id="ENSAPLP00000017125.1"/>
    </source>
</evidence>
<dbReference type="Proteomes" id="UP000016666">
    <property type="component" value="Chromosome 7"/>
</dbReference>
<reference evidence="1" key="3">
    <citation type="submission" date="2025-09" db="UniProtKB">
        <authorList>
            <consortium name="Ensembl"/>
        </authorList>
    </citation>
    <scope>IDENTIFICATION</scope>
</reference>